<feature type="domain" description="UspA" evidence="2">
    <location>
        <begin position="4"/>
        <end position="137"/>
    </location>
</feature>
<dbReference type="OrthoDB" id="9788959at2"/>
<proteinExistence type="inferred from homology"/>
<reference evidence="3 4" key="1">
    <citation type="submission" date="2015-01" db="EMBL/GenBank/DDBJ databases">
        <title>Desulfovibrio sp. JC271 draft genome sequence.</title>
        <authorList>
            <person name="Shivani Y."/>
            <person name="Subhash Y."/>
            <person name="Sasikala C."/>
            <person name="Ramana C.V."/>
        </authorList>
    </citation>
    <scope>NUCLEOTIDE SEQUENCE [LARGE SCALE GENOMIC DNA]</scope>
    <source>
        <strain evidence="3 4">JC271</strain>
    </source>
</reference>
<protein>
    <submittedName>
        <fullName evidence="3">Universal stress protein UspA</fullName>
    </submittedName>
</protein>
<comment type="similarity">
    <text evidence="1">Belongs to the universal stress protein A family.</text>
</comment>
<evidence type="ECO:0000259" key="2">
    <source>
        <dbReference type="Pfam" id="PF00582"/>
    </source>
</evidence>
<dbReference type="STRING" id="1560234.SP90_05295"/>
<dbReference type="InterPro" id="IPR006016">
    <property type="entry name" value="UspA"/>
</dbReference>
<dbReference type="SUPFAM" id="SSF52402">
    <property type="entry name" value="Adenine nucleotide alpha hydrolases-like"/>
    <property type="match status" value="1"/>
</dbReference>
<gene>
    <name evidence="3" type="ORF">SP90_05295</name>
</gene>
<accession>A0A1B7XH91</accession>
<evidence type="ECO:0000313" key="3">
    <source>
        <dbReference type="EMBL" id="OBQ54893.1"/>
    </source>
</evidence>
<dbReference type="CDD" id="cd00293">
    <property type="entry name" value="USP-like"/>
    <property type="match status" value="1"/>
</dbReference>
<dbReference type="PANTHER" id="PTHR46268">
    <property type="entry name" value="STRESS RESPONSE PROTEIN NHAX"/>
    <property type="match status" value="1"/>
</dbReference>
<keyword evidence="4" id="KW-1185">Reference proteome</keyword>
<dbReference type="InterPro" id="IPR006015">
    <property type="entry name" value="Universal_stress_UspA"/>
</dbReference>
<dbReference type="PANTHER" id="PTHR46268:SF6">
    <property type="entry name" value="UNIVERSAL STRESS PROTEIN UP12"/>
    <property type="match status" value="1"/>
</dbReference>
<dbReference type="Gene3D" id="3.40.50.620">
    <property type="entry name" value="HUPs"/>
    <property type="match status" value="1"/>
</dbReference>
<dbReference type="PRINTS" id="PR01438">
    <property type="entry name" value="UNVRSLSTRESS"/>
</dbReference>
<evidence type="ECO:0000256" key="1">
    <source>
        <dbReference type="ARBA" id="ARBA00008791"/>
    </source>
</evidence>
<organism evidence="3 4">
    <name type="scientific">Halodesulfovibrio spirochaetisodalis</name>
    <dbReference type="NCBI Taxonomy" id="1560234"/>
    <lineage>
        <taxon>Bacteria</taxon>
        <taxon>Pseudomonadati</taxon>
        <taxon>Thermodesulfobacteriota</taxon>
        <taxon>Desulfovibrionia</taxon>
        <taxon>Desulfovibrionales</taxon>
        <taxon>Desulfovibrionaceae</taxon>
        <taxon>Halodesulfovibrio</taxon>
    </lineage>
</organism>
<dbReference type="InterPro" id="IPR014729">
    <property type="entry name" value="Rossmann-like_a/b/a_fold"/>
</dbReference>
<dbReference type="AlphaFoldDB" id="A0A1B7XH91"/>
<sequence>MEITKILLPVDGSEYSLNAAAEALDLAKKFDAKIIVLYCSETFQNLKQFKDFSVESLEYANHVLTPVRELLEKHQAKFTEHVVDSSPSIEIPRMAEKENVDMIIMAPRGTNPLASILLGSVTTRVLKQAPCNVLVVHKKH</sequence>
<dbReference type="Proteomes" id="UP000091979">
    <property type="component" value="Unassembled WGS sequence"/>
</dbReference>
<name>A0A1B7XH91_9BACT</name>
<comment type="caution">
    <text evidence="3">The sequence shown here is derived from an EMBL/GenBank/DDBJ whole genome shotgun (WGS) entry which is preliminary data.</text>
</comment>
<evidence type="ECO:0000313" key="4">
    <source>
        <dbReference type="Proteomes" id="UP000091979"/>
    </source>
</evidence>
<dbReference type="RefSeq" id="WP_066853321.1">
    <property type="nucleotide sequence ID" value="NZ_JXMS01000006.1"/>
</dbReference>
<dbReference type="PATRIC" id="fig|1560234.3.peg.3026"/>
<dbReference type="EMBL" id="JXMS01000006">
    <property type="protein sequence ID" value="OBQ54893.1"/>
    <property type="molecule type" value="Genomic_DNA"/>
</dbReference>
<dbReference type="Pfam" id="PF00582">
    <property type="entry name" value="Usp"/>
    <property type="match status" value="1"/>
</dbReference>